<keyword evidence="1" id="KW-0472">Membrane</keyword>
<gene>
    <name evidence="2" type="ORF">EAK82_24690</name>
</gene>
<feature type="transmembrane region" description="Helical" evidence="1">
    <location>
        <begin position="217"/>
        <end position="243"/>
    </location>
</feature>
<protein>
    <submittedName>
        <fullName evidence="2">Uncharacterized protein</fullName>
    </submittedName>
</protein>
<comment type="caution">
    <text evidence="2">The sequence shown here is derived from an EMBL/GenBank/DDBJ whole genome shotgun (WGS) entry which is preliminary data.</text>
</comment>
<accession>A0A403N339</accession>
<keyword evidence="1" id="KW-1133">Transmembrane helix</keyword>
<feature type="transmembrane region" description="Helical" evidence="1">
    <location>
        <begin position="18"/>
        <end position="37"/>
    </location>
</feature>
<dbReference type="RefSeq" id="WP_366548242.1">
    <property type="nucleotide sequence ID" value="NZ_MXMT01000065.1"/>
</dbReference>
<proteinExistence type="predicted"/>
<organism evidence="2">
    <name type="scientific">Salmonella enterica</name>
    <name type="common">Salmonella choleraesuis</name>
    <dbReference type="NCBI Taxonomy" id="28901"/>
    <lineage>
        <taxon>Bacteria</taxon>
        <taxon>Pseudomonadati</taxon>
        <taxon>Pseudomonadota</taxon>
        <taxon>Gammaproteobacteria</taxon>
        <taxon>Enterobacterales</taxon>
        <taxon>Enterobacteriaceae</taxon>
        <taxon>Salmonella</taxon>
    </lineage>
</organism>
<dbReference type="Proteomes" id="UP000885392">
    <property type="component" value="Unassembled WGS sequence"/>
</dbReference>
<dbReference type="EMBL" id="RVIJ01000043">
    <property type="protein sequence ID" value="MLW03307.1"/>
    <property type="molecule type" value="Genomic_DNA"/>
</dbReference>
<feature type="transmembrane region" description="Helical" evidence="1">
    <location>
        <begin position="185"/>
        <end position="205"/>
    </location>
</feature>
<sequence length="250" mass="29436">MENIIEELQYLPQIYTEYVRLIFTAISLFTLGLNLLLRIRNHRNHPPGALYHYTTYSRLMLIIKSEHIRGGNHGIVFTTANKKYRNKGTARYRNHNQTDKSDECARIVFRNQALTLFRSKTNSFISLFTGTAMYAERGDEFITRKKGNIKLVQYRFRGKTLVVRVATIIDAPFIEKIYTKINGSLLSIPKTIFTGIHLMTLLFWVDYFHHLMWFRSFWFIGMLFYIAAIIISVLFANCLYFFVRHRLGLP</sequence>
<dbReference type="AlphaFoldDB" id="A0A403N339"/>
<reference evidence="2" key="1">
    <citation type="submission" date="2018-10" db="EMBL/GenBank/DDBJ databases">
        <authorList>
            <consortium name="PulseNet: The National Subtyping Network for Foodborne Disease Surveillance"/>
            <person name="Tarr C.L."/>
            <person name="Trees E."/>
            <person name="Katz L.S."/>
            <person name="Carleton-Romer H.A."/>
            <person name="Stroika S."/>
            <person name="Kucerova Z."/>
            <person name="Roache K.F."/>
            <person name="Sabol A.L."/>
            <person name="Besser J."/>
            <person name="Gerner-Smidt P."/>
        </authorList>
    </citation>
    <scope>NUCLEOTIDE SEQUENCE [LARGE SCALE GENOMIC DNA]</scope>
    <source>
        <strain evidence="2">PNUSAS038541</strain>
    </source>
</reference>
<name>A0A403N339_SALER</name>
<evidence type="ECO:0000256" key="1">
    <source>
        <dbReference type="SAM" id="Phobius"/>
    </source>
</evidence>
<evidence type="ECO:0000313" key="2">
    <source>
        <dbReference type="EMBL" id="MLW03307.1"/>
    </source>
</evidence>
<keyword evidence="1" id="KW-0812">Transmembrane</keyword>